<dbReference type="SUPFAM" id="SSF57610">
    <property type="entry name" value="Thyroglobulin type-1 domain"/>
    <property type="match status" value="2"/>
</dbReference>
<dbReference type="Gene3D" id="3.40.50.410">
    <property type="entry name" value="von Willebrand factor, type A domain"/>
    <property type="match status" value="1"/>
</dbReference>
<proteinExistence type="predicted"/>
<dbReference type="Pfam" id="PF00092">
    <property type="entry name" value="VWA"/>
    <property type="match status" value="1"/>
</dbReference>
<keyword evidence="5" id="KW-1185">Reference proteome</keyword>
<dbReference type="PROSITE" id="PS50234">
    <property type="entry name" value="VWFA"/>
    <property type="match status" value="1"/>
</dbReference>
<dbReference type="PANTHER" id="PTHR24020:SF87">
    <property type="entry name" value="COLLAGEN ALPHA-1(VI) CHAIN-LIKE"/>
    <property type="match status" value="1"/>
</dbReference>
<dbReference type="InterPro" id="IPR036857">
    <property type="entry name" value="Thyroglobulin_1_sf"/>
</dbReference>
<reference evidence="5" key="1">
    <citation type="journal article" date="2020" name="Nat. Ecol. Evol.">
        <title>Deeply conserved synteny resolves early events in vertebrate evolution.</title>
        <authorList>
            <person name="Simakov O."/>
            <person name="Marletaz F."/>
            <person name="Yue J.X."/>
            <person name="O'Connell B."/>
            <person name="Jenkins J."/>
            <person name="Brandt A."/>
            <person name="Calef R."/>
            <person name="Tung C.H."/>
            <person name="Huang T.K."/>
            <person name="Schmutz J."/>
            <person name="Satoh N."/>
            <person name="Yu J.K."/>
            <person name="Putnam N.H."/>
            <person name="Green R.E."/>
            <person name="Rokhsar D.S."/>
        </authorList>
    </citation>
    <scope>NUCLEOTIDE SEQUENCE [LARGE SCALE GENOMIC DNA]</scope>
    <source>
        <strain evidence="5">S238N-H82</strain>
    </source>
</reference>
<gene>
    <name evidence="6" type="primary">LOC118404441</name>
</gene>
<dbReference type="SUPFAM" id="SSF53300">
    <property type="entry name" value="vWA-like"/>
    <property type="match status" value="1"/>
</dbReference>
<feature type="domain" description="Thyroglobulin type-1" evidence="4">
    <location>
        <begin position="61"/>
        <end position="130"/>
    </location>
</feature>
<sequence length="314" mass="34343">MGCYIPQCNNDDSFKQIQSMGSTGYWKCANPLNGYVFQETGWRPWEGPPPFDCNTYWITNQANCLEVRNTAIAACVGVVGCFAPQCTDIGTFDTTQEWQSNGYTYCANPINGYIYPATAVSPVEPIQLECDTYWSTNPVPPPCGIDIVLVLDVSSSISQNQFVLARDFMQAFADCDVFQGLGIRIGVVNYTCEADTYLFLTPACVGVSYTISQLMRGDGGITRTGHAINHMRLTSNFRDEAHHTAVILTDGYSEDDQQAAATDARNAGIDLYAVEFGKYVNMYALEAMTTSGSRVFTTSQACDAAQKIVADQCG</sequence>
<dbReference type="KEGG" id="bfo:118404441"/>
<dbReference type="InterPro" id="IPR002035">
    <property type="entry name" value="VWF_A"/>
</dbReference>
<dbReference type="Gene3D" id="4.10.800.10">
    <property type="entry name" value="Thyroglobulin type-1"/>
    <property type="match status" value="1"/>
</dbReference>
<dbReference type="InterPro" id="IPR000716">
    <property type="entry name" value="Thyroglobulin_1"/>
</dbReference>
<dbReference type="CDD" id="cd01450">
    <property type="entry name" value="vWFA_subfamily_ECM"/>
    <property type="match status" value="1"/>
</dbReference>
<dbReference type="SMART" id="SM00327">
    <property type="entry name" value="VWA"/>
    <property type="match status" value="1"/>
</dbReference>
<dbReference type="PANTHER" id="PTHR24020">
    <property type="entry name" value="COLLAGEN ALPHA"/>
    <property type="match status" value="1"/>
</dbReference>
<evidence type="ECO:0000313" key="6">
    <source>
        <dbReference type="RefSeq" id="XP_035659409.1"/>
    </source>
</evidence>
<dbReference type="RefSeq" id="XP_035659409.1">
    <property type="nucleotide sequence ID" value="XM_035803516.1"/>
</dbReference>
<evidence type="ECO:0000313" key="5">
    <source>
        <dbReference type="Proteomes" id="UP000001554"/>
    </source>
</evidence>
<dbReference type="PROSITE" id="PS00484">
    <property type="entry name" value="THYROGLOBULIN_1_1"/>
    <property type="match status" value="1"/>
</dbReference>
<evidence type="ECO:0000259" key="4">
    <source>
        <dbReference type="PROSITE" id="PS51162"/>
    </source>
</evidence>
<reference evidence="6" key="2">
    <citation type="submission" date="2025-08" db="UniProtKB">
        <authorList>
            <consortium name="RefSeq"/>
        </authorList>
    </citation>
    <scope>IDENTIFICATION</scope>
    <source>
        <strain evidence="6">S238N-H82</strain>
        <tissue evidence="6">Testes</tissue>
    </source>
</reference>
<comment type="caution">
    <text evidence="2">Lacks conserved residue(s) required for the propagation of feature annotation.</text>
</comment>
<name>A0A9J7HGV4_BRAFL</name>
<dbReference type="OrthoDB" id="199024at2759"/>
<dbReference type="InterPro" id="IPR036465">
    <property type="entry name" value="vWFA_dom_sf"/>
</dbReference>
<dbReference type="GeneID" id="118404441"/>
<organism evidence="5 6">
    <name type="scientific">Branchiostoma floridae</name>
    <name type="common">Florida lancelet</name>
    <name type="synonym">Amphioxus</name>
    <dbReference type="NCBI Taxonomy" id="7739"/>
    <lineage>
        <taxon>Eukaryota</taxon>
        <taxon>Metazoa</taxon>
        <taxon>Chordata</taxon>
        <taxon>Cephalochordata</taxon>
        <taxon>Leptocardii</taxon>
        <taxon>Amphioxiformes</taxon>
        <taxon>Branchiostomatidae</taxon>
        <taxon>Branchiostoma</taxon>
    </lineage>
</organism>
<dbReference type="PROSITE" id="PS51162">
    <property type="entry name" value="THYROGLOBULIN_1_2"/>
    <property type="match status" value="1"/>
</dbReference>
<evidence type="ECO:0000256" key="1">
    <source>
        <dbReference type="ARBA" id="ARBA00023157"/>
    </source>
</evidence>
<keyword evidence="1" id="KW-1015">Disulfide bond</keyword>
<dbReference type="InterPro" id="IPR050525">
    <property type="entry name" value="ECM_Assembly_Org"/>
</dbReference>
<dbReference type="AlphaFoldDB" id="A0A9J7HGV4"/>
<evidence type="ECO:0000259" key="3">
    <source>
        <dbReference type="PROSITE" id="PS50234"/>
    </source>
</evidence>
<dbReference type="PRINTS" id="PR00453">
    <property type="entry name" value="VWFADOMAIN"/>
</dbReference>
<evidence type="ECO:0000256" key="2">
    <source>
        <dbReference type="PROSITE-ProRule" id="PRU00500"/>
    </source>
</evidence>
<dbReference type="Proteomes" id="UP000001554">
    <property type="component" value="Chromosome 17"/>
</dbReference>
<protein>
    <submittedName>
        <fullName evidence="6">Uncharacterized protein LOC118404441</fullName>
    </submittedName>
</protein>
<feature type="domain" description="VWFA" evidence="3">
    <location>
        <begin position="146"/>
        <end position="313"/>
    </location>
</feature>
<accession>A0A9J7HGV4</accession>